<evidence type="ECO:0000256" key="1">
    <source>
        <dbReference type="SAM" id="SignalP"/>
    </source>
</evidence>
<evidence type="ECO:0000313" key="2">
    <source>
        <dbReference type="EMBL" id="MCC2616533.1"/>
    </source>
</evidence>
<gene>
    <name evidence="2" type="ORF">LJ739_09800</name>
</gene>
<keyword evidence="3" id="KW-1185">Reference proteome</keyword>
<feature type="signal peptide" evidence="1">
    <location>
        <begin position="1"/>
        <end position="19"/>
    </location>
</feature>
<dbReference type="EMBL" id="JAJEWP010000002">
    <property type="protein sequence ID" value="MCC2616533.1"/>
    <property type="molecule type" value="Genomic_DNA"/>
</dbReference>
<feature type="chain" id="PRO_5046151541" evidence="1">
    <location>
        <begin position="20"/>
        <end position="191"/>
    </location>
</feature>
<reference evidence="2 3" key="1">
    <citation type="submission" date="2021-10" db="EMBL/GenBank/DDBJ databases">
        <title>Draft genome of Aestuariibacter halophilus JC2043.</title>
        <authorList>
            <person name="Emsley S.A."/>
            <person name="Pfannmuller K.M."/>
            <person name="Ushijima B."/>
            <person name="Saw J.H."/>
            <person name="Videau P."/>
        </authorList>
    </citation>
    <scope>NUCLEOTIDE SEQUENCE [LARGE SCALE GENOMIC DNA]</scope>
    <source>
        <strain evidence="2 3">JC2043</strain>
    </source>
</reference>
<comment type="caution">
    <text evidence="2">The sequence shown here is derived from an EMBL/GenBank/DDBJ whole genome shotgun (WGS) entry which is preliminary data.</text>
</comment>
<name>A0ABS8G7Y0_9ALTE</name>
<dbReference type="RefSeq" id="WP_229159957.1">
    <property type="nucleotide sequence ID" value="NZ_JAJEWP010000002.1"/>
</dbReference>
<sequence length="191" mass="21282">MKPFLCVTVLLLSAVCASAAPETQAPPSPSAAPKAAMDRLEPLVGDWQLTVEITVDNGATWQPMSTSPVRIEWRQKGLMLAEIPLDTDGQGFHMETYLTYDQYRKVYRKAAIDDVWGVMDIYSGQVEDAALVMTNLASGTLFPIDESTLRAFRLTLPLDQGDHRVMQIEKSDDAGATWQPAFRSSYRRITR</sequence>
<protein>
    <submittedName>
        <fullName evidence="2">DUF1579 family protein</fullName>
    </submittedName>
</protein>
<evidence type="ECO:0000313" key="3">
    <source>
        <dbReference type="Proteomes" id="UP001520878"/>
    </source>
</evidence>
<accession>A0ABS8G7Y0</accession>
<keyword evidence="1" id="KW-0732">Signal</keyword>
<dbReference type="Proteomes" id="UP001520878">
    <property type="component" value="Unassembled WGS sequence"/>
</dbReference>
<proteinExistence type="predicted"/>
<organism evidence="2 3">
    <name type="scientific">Fluctibacter halophilus</name>
    <dbReference type="NCBI Taxonomy" id="226011"/>
    <lineage>
        <taxon>Bacteria</taxon>
        <taxon>Pseudomonadati</taxon>
        <taxon>Pseudomonadota</taxon>
        <taxon>Gammaproteobacteria</taxon>
        <taxon>Alteromonadales</taxon>
        <taxon>Alteromonadaceae</taxon>
        <taxon>Fluctibacter</taxon>
    </lineage>
</organism>
<dbReference type="Pfam" id="PF07617">
    <property type="entry name" value="DUF1579"/>
    <property type="match status" value="1"/>
</dbReference>
<dbReference type="InterPro" id="IPR011473">
    <property type="entry name" value="DUF1579"/>
</dbReference>